<dbReference type="PANTHER" id="PTHR34094:SF1">
    <property type="entry name" value="PROTEIN FAM185A"/>
    <property type="match status" value="1"/>
</dbReference>
<comment type="caution">
    <text evidence="2">The sequence shown here is derived from an EMBL/GenBank/DDBJ whole genome shotgun (WGS) entry which is preliminary data.</text>
</comment>
<protein>
    <submittedName>
        <fullName evidence="2">DUF4097 and DUF4098 domain-containing protein YvlB</fullName>
    </submittedName>
</protein>
<dbReference type="PANTHER" id="PTHR34094">
    <property type="match status" value="1"/>
</dbReference>
<evidence type="ECO:0000313" key="3">
    <source>
        <dbReference type="Proteomes" id="UP001519294"/>
    </source>
</evidence>
<name>A0ABS4S8J2_9BACI</name>
<dbReference type="RefSeq" id="WP_226371172.1">
    <property type="nucleotide sequence ID" value="NZ_JAGIKX010000014.1"/>
</dbReference>
<sequence>MIKKTAMIAGVLLGIGIIGSVFTFASANKMEDFEKEKTIKEDFDAIDIKAGNAKIEVLPTRDKEARVELSGKGSNIDFSANVEQSNLRVVVNDQQKKLIHFDFISSRLALNVYVPEKQYQALKIESDNGLVEASELQAKAIQIRTDNGAIQLQEMKSEKMNIGTSNGKILVKDSEAGAADAKANNGKISFDHVKGALSAEADNGSISLNTESLDRPLDFETDNGKINIKTENKPTNAIFDVKVDNGKVKLFGQSDWDTVIGNGAHKIKLTTNNGNITVEKI</sequence>
<accession>A0ABS4S8J2</accession>
<dbReference type="InterPro" id="IPR025164">
    <property type="entry name" value="Toastrack_DUF4097"/>
</dbReference>
<dbReference type="EMBL" id="JAGIKX010000014">
    <property type="protein sequence ID" value="MBP2257813.1"/>
    <property type="molecule type" value="Genomic_DNA"/>
</dbReference>
<feature type="domain" description="DUF4097" evidence="1">
    <location>
        <begin position="44"/>
        <end position="279"/>
    </location>
</feature>
<gene>
    <name evidence="2" type="ORF">J2Z81_001767</name>
</gene>
<evidence type="ECO:0000313" key="2">
    <source>
        <dbReference type="EMBL" id="MBP2257813.1"/>
    </source>
</evidence>
<evidence type="ECO:0000259" key="1">
    <source>
        <dbReference type="Pfam" id="PF13349"/>
    </source>
</evidence>
<reference evidence="2 3" key="1">
    <citation type="submission" date="2021-03" db="EMBL/GenBank/DDBJ databases">
        <title>Genomic Encyclopedia of Type Strains, Phase IV (KMG-IV): sequencing the most valuable type-strain genomes for metagenomic binning, comparative biology and taxonomic classification.</title>
        <authorList>
            <person name="Goeker M."/>
        </authorList>
    </citation>
    <scope>NUCLEOTIDE SEQUENCE [LARGE SCALE GENOMIC DNA]</scope>
    <source>
        <strain evidence="2 3">DSM 25790</strain>
    </source>
</reference>
<proteinExistence type="predicted"/>
<organism evidence="2 3">
    <name type="scientific">Virgibacillus alimentarius</name>
    <dbReference type="NCBI Taxonomy" id="698769"/>
    <lineage>
        <taxon>Bacteria</taxon>
        <taxon>Bacillati</taxon>
        <taxon>Bacillota</taxon>
        <taxon>Bacilli</taxon>
        <taxon>Bacillales</taxon>
        <taxon>Bacillaceae</taxon>
        <taxon>Virgibacillus</taxon>
    </lineage>
</organism>
<keyword evidence="3" id="KW-1185">Reference proteome</keyword>
<dbReference type="Proteomes" id="UP001519294">
    <property type="component" value="Unassembled WGS sequence"/>
</dbReference>
<dbReference type="Pfam" id="PF13349">
    <property type="entry name" value="DUF4097"/>
    <property type="match status" value="1"/>
</dbReference>